<keyword evidence="2" id="KW-1133">Transmembrane helix</keyword>
<organism evidence="4 5">
    <name type="scientific">Stephanodiscus triporus</name>
    <dbReference type="NCBI Taxonomy" id="2934178"/>
    <lineage>
        <taxon>Eukaryota</taxon>
        <taxon>Sar</taxon>
        <taxon>Stramenopiles</taxon>
        <taxon>Ochrophyta</taxon>
        <taxon>Bacillariophyta</taxon>
        <taxon>Coscinodiscophyceae</taxon>
        <taxon>Thalassiosirophycidae</taxon>
        <taxon>Stephanodiscales</taxon>
        <taxon>Stephanodiscaceae</taxon>
        <taxon>Stephanodiscus</taxon>
    </lineage>
</organism>
<comment type="caution">
    <text evidence="4">The sequence shown here is derived from an EMBL/GenBank/DDBJ whole genome shotgun (WGS) entry which is preliminary data.</text>
</comment>
<feature type="transmembrane region" description="Helical" evidence="2">
    <location>
        <begin position="111"/>
        <end position="133"/>
    </location>
</feature>
<dbReference type="AlphaFoldDB" id="A0ABD3NMC9"/>
<reference evidence="4 5" key="1">
    <citation type="submission" date="2024-10" db="EMBL/GenBank/DDBJ databases">
        <title>Updated reference genomes for cyclostephanoid diatoms.</title>
        <authorList>
            <person name="Roberts W.R."/>
            <person name="Alverson A.J."/>
        </authorList>
    </citation>
    <scope>NUCLEOTIDE SEQUENCE [LARGE SCALE GENOMIC DNA]</scope>
    <source>
        <strain evidence="4 5">AJA276-08</strain>
    </source>
</reference>
<name>A0ABD3NMC9_9STRA</name>
<feature type="compositionally biased region" description="Low complexity" evidence="1">
    <location>
        <begin position="28"/>
        <end position="56"/>
    </location>
</feature>
<keyword evidence="2" id="KW-0472">Membrane</keyword>
<evidence type="ECO:0000256" key="1">
    <source>
        <dbReference type="SAM" id="MobiDB-lite"/>
    </source>
</evidence>
<dbReference type="Gene3D" id="1.10.3460.10">
    <property type="entry name" value="Chlorophyll a/b binding protein domain"/>
    <property type="match status" value="1"/>
</dbReference>
<evidence type="ECO:0000313" key="5">
    <source>
        <dbReference type="Proteomes" id="UP001530315"/>
    </source>
</evidence>
<dbReference type="EMBL" id="JALLAZ020001362">
    <property type="protein sequence ID" value="KAL3776261.1"/>
    <property type="molecule type" value="Genomic_DNA"/>
</dbReference>
<feature type="signal peptide" evidence="3">
    <location>
        <begin position="1"/>
        <end position="19"/>
    </location>
</feature>
<proteinExistence type="predicted"/>
<protein>
    <submittedName>
        <fullName evidence="4">Uncharacterized protein</fullName>
    </submittedName>
</protein>
<keyword evidence="2" id="KW-0812">Transmembrane</keyword>
<accession>A0ABD3NMC9</accession>
<gene>
    <name evidence="4" type="ORF">ACHAW5_003854</name>
</gene>
<feature type="region of interest" description="Disordered" evidence="1">
    <location>
        <begin position="22"/>
        <end position="60"/>
    </location>
</feature>
<evidence type="ECO:0000256" key="2">
    <source>
        <dbReference type="SAM" id="Phobius"/>
    </source>
</evidence>
<feature type="chain" id="PRO_5044752819" evidence="3">
    <location>
        <begin position="20"/>
        <end position="154"/>
    </location>
</feature>
<evidence type="ECO:0000313" key="4">
    <source>
        <dbReference type="EMBL" id="KAL3776261.1"/>
    </source>
</evidence>
<keyword evidence="5" id="KW-1185">Reference proteome</keyword>
<keyword evidence="3" id="KW-0732">Signal</keyword>
<dbReference type="SUPFAM" id="SSF103511">
    <property type="entry name" value="Chlorophyll a-b binding protein"/>
    <property type="match status" value="1"/>
</dbReference>
<dbReference type="Proteomes" id="UP001530315">
    <property type="component" value="Unassembled WGS sequence"/>
</dbReference>
<sequence length="154" mass="16352">MMRRIFAFLLLAGAFSVRAFAPPSSSASTRTVVPSMPPSTSSSSSSSSSTTTTSLSMGRQWNFNNGRGPWGLKKNAEIWNGRVAQMAFVIVLLQEAITGKGVVDAVRDGDAIGYAFLGFAAVSTVGLTIWLAIKGDESDIGIWDVKRGATNDKE</sequence>
<evidence type="ECO:0000256" key="3">
    <source>
        <dbReference type="SAM" id="SignalP"/>
    </source>
</evidence>